<evidence type="ECO:0000313" key="3">
    <source>
        <dbReference type="Proteomes" id="UP001177670"/>
    </source>
</evidence>
<proteinExistence type="predicted"/>
<dbReference type="Proteomes" id="UP001177670">
    <property type="component" value="Unassembled WGS sequence"/>
</dbReference>
<name>A0AA40FK79_9HYME</name>
<gene>
    <name evidence="2" type="ORF">K0M31_012520</name>
</gene>
<evidence type="ECO:0000256" key="1">
    <source>
        <dbReference type="SAM" id="MobiDB-lite"/>
    </source>
</evidence>
<dbReference type="EMBL" id="JAHYIQ010000031">
    <property type="protein sequence ID" value="KAK1120541.1"/>
    <property type="molecule type" value="Genomic_DNA"/>
</dbReference>
<comment type="caution">
    <text evidence="2">The sequence shown here is derived from an EMBL/GenBank/DDBJ whole genome shotgun (WGS) entry which is preliminary data.</text>
</comment>
<protein>
    <submittedName>
        <fullName evidence="2">Uncharacterized protein</fullName>
    </submittedName>
</protein>
<dbReference type="AlphaFoldDB" id="A0AA40FK79"/>
<keyword evidence="3" id="KW-1185">Reference proteome</keyword>
<reference evidence="2" key="1">
    <citation type="submission" date="2021-10" db="EMBL/GenBank/DDBJ databases">
        <title>Melipona bicolor Genome sequencing and assembly.</title>
        <authorList>
            <person name="Araujo N.S."/>
            <person name="Arias M.C."/>
        </authorList>
    </citation>
    <scope>NUCLEOTIDE SEQUENCE</scope>
    <source>
        <strain evidence="2">USP_2M_L1-L4_2017</strain>
        <tissue evidence="2">Whole body</tissue>
    </source>
</reference>
<sequence>ELEDMWDQWFAGHTVIRNAKGPEFLQSSSNGNIIVVDVREAHQTSPRRRQARADYRQKSQPRVPRVACYKTG</sequence>
<organism evidence="2 3">
    <name type="scientific">Melipona bicolor</name>
    <dbReference type="NCBI Taxonomy" id="60889"/>
    <lineage>
        <taxon>Eukaryota</taxon>
        <taxon>Metazoa</taxon>
        <taxon>Ecdysozoa</taxon>
        <taxon>Arthropoda</taxon>
        <taxon>Hexapoda</taxon>
        <taxon>Insecta</taxon>
        <taxon>Pterygota</taxon>
        <taxon>Neoptera</taxon>
        <taxon>Endopterygota</taxon>
        <taxon>Hymenoptera</taxon>
        <taxon>Apocrita</taxon>
        <taxon>Aculeata</taxon>
        <taxon>Apoidea</taxon>
        <taxon>Anthophila</taxon>
        <taxon>Apidae</taxon>
        <taxon>Melipona</taxon>
    </lineage>
</organism>
<feature type="region of interest" description="Disordered" evidence="1">
    <location>
        <begin position="40"/>
        <end position="72"/>
    </location>
</feature>
<accession>A0AA40FK79</accession>
<feature type="non-terminal residue" evidence="2">
    <location>
        <position position="1"/>
    </location>
</feature>
<evidence type="ECO:0000313" key="2">
    <source>
        <dbReference type="EMBL" id="KAK1120541.1"/>
    </source>
</evidence>